<keyword evidence="8" id="KW-1185">Reference proteome</keyword>
<feature type="domain" description="Cell division control protein 73 C-terminal" evidence="6">
    <location>
        <begin position="221"/>
        <end position="378"/>
    </location>
</feature>
<keyword evidence="4" id="KW-0539">Nucleus</keyword>
<feature type="region of interest" description="Disordered" evidence="5">
    <location>
        <begin position="191"/>
        <end position="211"/>
    </location>
</feature>
<evidence type="ECO:0000256" key="2">
    <source>
        <dbReference type="ARBA" id="ARBA00010427"/>
    </source>
</evidence>
<organism evidence="7 8">
    <name type="scientific">Brettanomyces naardenensis</name>
    <name type="common">Yeast</name>
    <dbReference type="NCBI Taxonomy" id="13370"/>
    <lineage>
        <taxon>Eukaryota</taxon>
        <taxon>Fungi</taxon>
        <taxon>Dikarya</taxon>
        <taxon>Ascomycota</taxon>
        <taxon>Saccharomycotina</taxon>
        <taxon>Pichiomycetes</taxon>
        <taxon>Pichiales</taxon>
        <taxon>Pichiaceae</taxon>
        <taxon>Brettanomyces</taxon>
    </lineage>
</organism>
<accession>A0A448YN66</accession>
<dbReference type="FunCoup" id="A0A448YN66">
    <property type="interactions" value="226"/>
</dbReference>
<evidence type="ECO:0000259" key="6">
    <source>
        <dbReference type="Pfam" id="PF05179"/>
    </source>
</evidence>
<dbReference type="PANTHER" id="PTHR12466:SF8">
    <property type="entry name" value="PARAFIBROMIN"/>
    <property type="match status" value="1"/>
</dbReference>
<reference evidence="7 8" key="1">
    <citation type="submission" date="2018-12" db="EMBL/GenBank/DDBJ databases">
        <authorList>
            <person name="Tiukova I."/>
            <person name="Dainat J."/>
        </authorList>
    </citation>
    <scope>NUCLEOTIDE SEQUENCE [LARGE SCALE GENOMIC DNA]</scope>
</reference>
<dbReference type="STRING" id="13370.A0A448YN66"/>
<proteinExistence type="inferred from homology"/>
<evidence type="ECO:0000256" key="1">
    <source>
        <dbReference type="ARBA" id="ARBA00004123"/>
    </source>
</evidence>
<dbReference type="Pfam" id="PF05179">
    <property type="entry name" value="CDC73_C"/>
    <property type="match status" value="1"/>
</dbReference>
<dbReference type="AlphaFoldDB" id="A0A448YN66"/>
<dbReference type="PANTHER" id="PTHR12466">
    <property type="entry name" value="CDC73 DOMAIN PROTEIN"/>
    <property type="match status" value="1"/>
</dbReference>
<comment type="similarity">
    <text evidence="2">Belongs to the CDC73 family.</text>
</comment>
<protein>
    <submittedName>
        <fullName evidence="7">DEKNAAC103727</fullName>
    </submittedName>
</protein>
<name>A0A448YN66_BRENA</name>
<dbReference type="InParanoid" id="A0A448YN66"/>
<dbReference type="EMBL" id="CAACVR010000023">
    <property type="protein sequence ID" value="VEU22326.1"/>
    <property type="molecule type" value="Genomic_DNA"/>
</dbReference>
<feature type="region of interest" description="Disordered" evidence="5">
    <location>
        <begin position="109"/>
        <end position="135"/>
    </location>
</feature>
<evidence type="ECO:0000256" key="5">
    <source>
        <dbReference type="SAM" id="MobiDB-lite"/>
    </source>
</evidence>
<comment type="subcellular location">
    <subcellularLocation>
        <location evidence="1">Nucleus</location>
    </subcellularLocation>
</comment>
<dbReference type="Gene3D" id="3.40.50.11990">
    <property type="entry name" value="RNA polymerase II accessory factor, Cdc73 C-terminal domain"/>
    <property type="match status" value="1"/>
</dbReference>
<feature type="compositionally biased region" description="Basic and acidic residues" evidence="5">
    <location>
        <begin position="110"/>
        <end position="124"/>
    </location>
</feature>
<dbReference type="Proteomes" id="UP000290900">
    <property type="component" value="Unassembled WGS sequence"/>
</dbReference>
<dbReference type="GO" id="GO:0000993">
    <property type="term" value="F:RNA polymerase II complex binding"/>
    <property type="evidence" value="ECO:0007669"/>
    <property type="project" value="TreeGrafter"/>
</dbReference>
<dbReference type="InterPro" id="IPR038103">
    <property type="entry name" value="CDC73_C_sf"/>
</dbReference>
<evidence type="ECO:0000313" key="7">
    <source>
        <dbReference type="EMBL" id="VEU22326.1"/>
    </source>
</evidence>
<keyword evidence="3" id="KW-0804">Transcription</keyword>
<dbReference type="GO" id="GO:0006368">
    <property type="term" value="P:transcription elongation by RNA polymerase II"/>
    <property type="evidence" value="ECO:0007669"/>
    <property type="project" value="InterPro"/>
</dbReference>
<dbReference type="InterPro" id="IPR007852">
    <property type="entry name" value="Cdc73/Parafibromin"/>
</dbReference>
<dbReference type="GO" id="GO:0032968">
    <property type="term" value="P:positive regulation of transcription elongation by RNA polymerase II"/>
    <property type="evidence" value="ECO:0007669"/>
    <property type="project" value="TreeGrafter"/>
</dbReference>
<evidence type="ECO:0000313" key="8">
    <source>
        <dbReference type="Proteomes" id="UP000290900"/>
    </source>
</evidence>
<sequence length="385" mass="43526">MSIVLLRTAIKEKKAVSLIPEGSNISSATGLLIDGKEISLDDETGFINQEDGVNEKLRAIYQCWLHHESNTTDYLADCEEKKVPVISFMERTELLSYLSGASETCQYLTHGEKRKEEQDKKETTSKSAESGGDSKRQKIIDADPFLKLVLGNEREAVDHNKALRGTKLTDFSNVAKECEYKIIRPAKRGAAAASASKSSRSHRHGDESRSDDLHSLANILKKKDPIVILSPSTSALITMGNVKSFLQDGKFVEPGAGINKTVNGGADIVKVVRNSKRFGKKVKFVVVNDVDKFFTKPEHWDRVVAVFTTGQEWQFKNYRDSLPNVLFQKVKGYYIHYNGDPVPENIQKWNLEVIPIERTRRFKDRQTSEYLWETLEKFMASRGYK</sequence>
<evidence type="ECO:0000256" key="4">
    <source>
        <dbReference type="ARBA" id="ARBA00023242"/>
    </source>
</evidence>
<dbReference type="OrthoDB" id="2186602at2759"/>
<evidence type="ECO:0000256" key="3">
    <source>
        <dbReference type="ARBA" id="ARBA00023163"/>
    </source>
</evidence>
<dbReference type="GO" id="GO:0016593">
    <property type="term" value="C:Cdc73/Paf1 complex"/>
    <property type="evidence" value="ECO:0007669"/>
    <property type="project" value="InterPro"/>
</dbReference>
<dbReference type="InterPro" id="IPR031336">
    <property type="entry name" value="CDC73_C"/>
</dbReference>
<gene>
    <name evidence="7" type="ORF">BRENAR_LOCUS3057</name>
</gene>